<gene>
    <name evidence="2" type="ORF">EX30DRAFT_337579</name>
</gene>
<keyword evidence="3" id="KW-1185">Reference proteome</keyword>
<dbReference type="PANTHER" id="PTHR43233:SF1">
    <property type="entry name" value="FAMILY N-ACETYLTRANSFERASE, PUTATIVE (AFU_ORTHOLOGUE AFUA_6G03350)-RELATED"/>
    <property type="match status" value="1"/>
</dbReference>
<name>A0A4S2N7C9_9PEZI</name>
<dbReference type="EMBL" id="ML220112">
    <property type="protein sequence ID" value="TGZ85187.1"/>
    <property type="molecule type" value="Genomic_DNA"/>
</dbReference>
<dbReference type="AlphaFoldDB" id="A0A4S2N7C9"/>
<evidence type="ECO:0000259" key="1">
    <source>
        <dbReference type="PROSITE" id="PS51186"/>
    </source>
</evidence>
<dbReference type="InterPro" id="IPR053144">
    <property type="entry name" value="Acetyltransferase_Butenolide"/>
</dbReference>
<evidence type="ECO:0000313" key="2">
    <source>
        <dbReference type="EMBL" id="TGZ85187.1"/>
    </source>
</evidence>
<feature type="domain" description="N-acetyltransferase" evidence="1">
    <location>
        <begin position="14"/>
        <end position="157"/>
    </location>
</feature>
<dbReference type="OrthoDB" id="10039976at2759"/>
<dbReference type="Gene3D" id="3.40.630.30">
    <property type="match status" value="1"/>
</dbReference>
<dbReference type="STRING" id="341454.A0A4S2N7C9"/>
<dbReference type="GO" id="GO:0016747">
    <property type="term" value="F:acyltransferase activity, transferring groups other than amino-acyl groups"/>
    <property type="evidence" value="ECO:0007669"/>
    <property type="project" value="InterPro"/>
</dbReference>
<protein>
    <recommendedName>
        <fullName evidence="1">N-acetyltransferase domain-containing protein</fullName>
    </recommendedName>
</protein>
<dbReference type="PROSITE" id="PS51186">
    <property type="entry name" value="GNAT"/>
    <property type="match status" value="1"/>
</dbReference>
<dbReference type="SUPFAM" id="SSF55729">
    <property type="entry name" value="Acyl-CoA N-acyltransferases (Nat)"/>
    <property type="match status" value="1"/>
</dbReference>
<sequence>MTASKLPHPTQPHIFISTDRTLLDLPMIHTQLSTQQYWSLGIPLPTVQTAIHNSLCLGLYDNSTGSLHQIGFARWVTDYACFGCLSDVFILPEYRGKGLGAWLVQEAVKMTEIRMCRRLMLVTRDPGFYEKLEGEKWVRAREGEEETGVTTMEIRRNSRVLYKSSGS</sequence>
<dbReference type="InterPro" id="IPR000182">
    <property type="entry name" value="GNAT_dom"/>
</dbReference>
<organism evidence="2 3">
    <name type="scientific">Ascodesmis nigricans</name>
    <dbReference type="NCBI Taxonomy" id="341454"/>
    <lineage>
        <taxon>Eukaryota</taxon>
        <taxon>Fungi</taxon>
        <taxon>Dikarya</taxon>
        <taxon>Ascomycota</taxon>
        <taxon>Pezizomycotina</taxon>
        <taxon>Pezizomycetes</taxon>
        <taxon>Pezizales</taxon>
        <taxon>Ascodesmidaceae</taxon>
        <taxon>Ascodesmis</taxon>
    </lineage>
</organism>
<proteinExistence type="predicted"/>
<dbReference type="Pfam" id="PF13508">
    <property type="entry name" value="Acetyltransf_7"/>
    <property type="match status" value="1"/>
</dbReference>
<reference evidence="2 3" key="1">
    <citation type="submission" date="2019-04" db="EMBL/GenBank/DDBJ databases">
        <title>Comparative genomics and transcriptomics to analyze fruiting body development in filamentous ascomycetes.</title>
        <authorList>
            <consortium name="DOE Joint Genome Institute"/>
            <person name="Lutkenhaus R."/>
            <person name="Traeger S."/>
            <person name="Breuer J."/>
            <person name="Kuo A."/>
            <person name="Lipzen A."/>
            <person name="Pangilinan J."/>
            <person name="Dilworth D."/>
            <person name="Sandor L."/>
            <person name="Poggeler S."/>
            <person name="Barry K."/>
            <person name="Grigoriev I.V."/>
            <person name="Nowrousian M."/>
        </authorList>
    </citation>
    <scope>NUCLEOTIDE SEQUENCE [LARGE SCALE GENOMIC DNA]</scope>
    <source>
        <strain evidence="2 3">CBS 389.68</strain>
    </source>
</reference>
<dbReference type="Proteomes" id="UP000298138">
    <property type="component" value="Unassembled WGS sequence"/>
</dbReference>
<evidence type="ECO:0000313" key="3">
    <source>
        <dbReference type="Proteomes" id="UP000298138"/>
    </source>
</evidence>
<dbReference type="InterPro" id="IPR016181">
    <property type="entry name" value="Acyl_CoA_acyltransferase"/>
</dbReference>
<dbReference type="PANTHER" id="PTHR43233">
    <property type="entry name" value="FAMILY N-ACETYLTRANSFERASE, PUTATIVE (AFU_ORTHOLOGUE AFUA_6G03350)-RELATED"/>
    <property type="match status" value="1"/>
</dbReference>
<dbReference type="CDD" id="cd04301">
    <property type="entry name" value="NAT_SF"/>
    <property type="match status" value="1"/>
</dbReference>
<accession>A0A4S2N7C9</accession>
<dbReference type="InParanoid" id="A0A4S2N7C9"/>